<keyword evidence="2" id="KW-0479">Metal-binding</keyword>
<dbReference type="Proteomes" id="UP001427805">
    <property type="component" value="Unassembled WGS sequence"/>
</dbReference>
<comment type="cofactor">
    <cofactor evidence="1">
        <name>Fe(2+)</name>
        <dbReference type="ChEBI" id="CHEBI:29033"/>
    </cofactor>
</comment>
<dbReference type="PANTHER" id="PTHR13096:SF9">
    <property type="entry name" value="BIFUNCTIONAL LYSINE-SPECIFIC DEMETHYLASE AND HISTIDYL-HYDROXYLASE"/>
    <property type="match status" value="1"/>
</dbReference>
<accession>A0ABV0B5P8</accession>
<proteinExistence type="predicted"/>
<organism evidence="5 6">
    <name type="scientific">Sphingomonas rustica</name>
    <dbReference type="NCBI Taxonomy" id="3103142"/>
    <lineage>
        <taxon>Bacteria</taxon>
        <taxon>Pseudomonadati</taxon>
        <taxon>Pseudomonadota</taxon>
        <taxon>Alphaproteobacteria</taxon>
        <taxon>Sphingomonadales</taxon>
        <taxon>Sphingomonadaceae</taxon>
        <taxon>Sphingomonas</taxon>
    </lineage>
</organism>
<dbReference type="EMBL" id="JBDIZK010000002">
    <property type="protein sequence ID" value="MEN3746542.1"/>
    <property type="molecule type" value="Genomic_DNA"/>
</dbReference>
<keyword evidence="3" id="KW-0408">Iron</keyword>
<dbReference type="RefSeq" id="WP_346245541.1">
    <property type="nucleotide sequence ID" value="NZ_JBDIZK010000002.1"/>
</dbReference>
<sequence length="396" mass="42623">MKKARGLIFRKLPPMPIRTLSSLLGPGEAGFRTALSDKTRWHCPEAIETVEANALLPLLSLDRMFGSGAVPVQQLRVLVNGAEAMQSLYVDGNGLRTDALQSFLKQGATLSIADIGAIVPQIGELAAAIERDLGVRCGVNAYITIGDKAAFRPHYDGHDVLVLQCQGAKRWYSHGTTHPYPLVGAQVSAAPEPVWEAVIGAGDLLFLPRGEVHSTRPETAPSVHLTFGLTEPTGADFLTWLSGRAGEIEALRRDLGTTLTPDDRSVREKTIKAAIHELVDDASIEQFLQHQVMRREPRPVVNLARVSTLNGSACLTTALRRRVDLKGDEPGDLAVTLGSKQYRLSQAARRILALLGEQDRARLADLALATGLDAASAEFISAVDILLQSGLVATTD</sequence>
<dbReference type="SUPFAM" id="SSF51197">
    <property type="entry name" value="Clavaminate synthase-like"/>
    <property type="match status" value="1"/>
</dbReference>
<evidence type="ECO:0000313" key="5">
    <source>
        <dbReference type="EMBL" id="MEN3746542.1"/>
    </source>
</evidence>
<gene>
    <name evidence="5" type="ORF">TPR58_05140</name>
</gene>
<feature type="domain" description="JmjC" evidence="4">
    <location>
        <begin position="108"/>
        <end position="246"/>
    </location>
</feature>
<reference evidence="5 6" key="1">
    <citation type="submission" date="2024-05" db="EMBL/GenBank/DDBJ databases">
        <title>Sphingomonas sp. HF-S3 16S ribosomal RNA gene Genome sequencing and assembly.</title>
        <authorList>
            <person name="Lee H."/>
        </authorList>
    </citation>
    <scope>NUCLEOTIDE SEQUENCE [LARGE SCALE GENOMIC DNA]</scope>
    <source>
        <strain evidence="5 6">HF-S3</strain>
    </source>
</reference>
<dbReference type="InterPro" id="IPR003347">
    <property type="entry name" value="JmjC_dom"/>
</dbReference>
<evidence type="ECO:0000256" key="2">
    <source>
        <dbReference type="ARBA" id="ARBA00022723"/>
    </source>
</evidence>
<dbReference type="PROSITE" id="PS51184">
    <property type="entry name" value="JMJC"/>
    <property type="match status" value="1"/>
</dbReference>
<name>A0ABV0B5P8_9SPHN</name>
<dbReference type="InterPro" id="IPR039994">
    <property type="entry name" value="NO66-like"/>
</dbReference>
<protein>
    <submittedName>
        <fullName evidence="5">Cupin domain-containing protein</fullName>
    </submittedName>
</protein>
<dbReference type="Gene3D" id="2.60.120.650">
    <property type="entry name" value="Cupin"/>
    <property type="match status" value="1"/>
</dbReference>
<dbReference type="PANTHER" id="PTHR13096">
    <property type="entry name" value="MINA53 MYC INDUCED NUCLEAR ANTIGEN"/>
    <property type="match status" value="1"/>
</dbReference>
<dbReference type="Pfam" id="PF08007">
    <property type="entry name" value="JmjC_2"/>
    <property type="match status" value="1"/>
</dbReference>
<keyword evidence="6" id="KW-1185">Reference proteome</keyword>
<evidence type="ECO:0000313" key="6">
    <source>
        <dbReference type="Proteomes" id="UP001427805"/>
    </source>
</evidence>
<evidence type="ECO:0000256" key="3">
    <source>
        <dbReference type="ARBA" id="ARBA00023004"/>
    </source>
</evidence>
<evidence type="ECO:0000259" key="4">
    <source>
        <dbReference type="PROSITE" id="PS51184"/>
    </source>
</evidence>
<comment type="caution">
    <text evidence="5">The sequence shown here is derived from an EMBL/GenBank/DDBJ whole genome shotgun (WGS) entry which is preliminary data.</text>
</comment>
<evidence type="ECO:0000256" key="1">
    <source>
        <dbReference type="ARBA" id="ARBA00001954"/>
    </source>
</evidence>